<protein>
    <submittedName>
        <fullName evidence="1">Bgt-20287</fullName>
    </submittedName>
</protein>
<sequence>MSNVTNTLGNNQFTGAPVSLTQEQLNQILSLSNVNNNINAPAALKPPPTGIKKALCWPELNGTKESYEMYMMQLAN</sequence>
<reference evidence="1" key="1">
    <citation type="submission" date="2018-07" db="EMBL/GenBank/DDBJ databases">
        <authorList>
            <person name="Quirk P.G."/>
            <person name="Krulwich T.A."/>
        </authorList>
    </citation>
    <scope>NUCLEOTIDE SEQUENCE</scope>
    <source>
        <strain evidence="1">96224</strain>
    </source>
</reference>
<evidence type="ECO:0000313" key="1">
    <source>
        <dbReference type="EMBL" id="SUZ09569.1"/>
    </source>
</evidence>
<accession>A0A381L6L8</accession>
<name>A0A381L6L8_BLUGR</name>
<dbReference type="AlphaFoldDB" id="A0A381L6L8"/>
<gene>
    <name evidence="1" type="ORF">BGT96224V2_LOCUS2703</name>
</gene>
<proteinExistence type="predicted"/>
<organism evidence="1">
    <name type="scientific">Blumeria graminis f. sp. tritici 96224</name>
    <dbReference type="NCBI Taxonomy" id="1268274"/>
    <lineage>
        <taxon>Eukaryota</taxon>
        <taxon>Fungi</taxon>
        <taxon>Dikarya</taxon>
        <taxon>Ascomycota</taxon>
        <taxon>Pezizomycotina</taxon>
        <taxon>Leotiomycetes</taxon>
        <taxon>Erysiphales</taxon>
        <taxon>Erysiphaceae</taxon>
        <taxon>Blumeria</taxon>
    </lineage>
</organism>
<dbReference type="EMBL" id="UIGY01000052">
    <property type="protein sequence ID" value="SUZ09569.1"/>
    <property type="molecule type" value="Genomic_DNA"/>
</dbReference>